<dbReference type="GO" id="GO:0015031">
    <property type="term" value="P:protein transport"/>
    <property type="evidence" value="ECO:0007669"/>
    <property type="project" value="UniProtKB-KW"/>
</dbReference>
<evidence type="ECO:0000256" key="4">
    <source>
        <dbReference type="ARBA" id="ARBA00022448"/>
    </source>
</evidence>
<feature type="domain" description="Membrane insertase YidC N-terminal" evidence="15">
    <location>
        <begin position="76"/>
        <end position="341"/>
    </location>
</feature>
<dbReference type="GO" id="GO:0005886">
    <property type="term" value="C:plasma membrane"/>
    <property type="evidence" value="ECO:0007669"/>
    <property type="project" value="UniProtKB-SubCell"/>
</dbReference>
<dbReference type="Gene3D" id="2.70.98.90">
    <property type="match status" value="1"/>
</dbReference>
<dbReference type="InterPro" id="IPR028055">
    <property type="entry name" value="YidC/Oxa/ALB_C"/>
</dbReference>
<dbReference type="CDD" id="cd20070">
    <property type="entry name" value="5TM_YidC_Alb3"/>
    <property type="match status" value="1"/>
</dbReference>
<feature type="transmembrane region" description="Helical" evidence="13">
    <location>
        <begin position="422"/>
        <end position="444"/>
    </location>
</feature>
<dbReference type="PANTHER" id="PTHR12428">
    <property type="entry name" value="OXA1"/>
    <property type="match status" value="1"/>
</dbReference>
<dbReference type="EMBL" id="UINC01002084">
    <property type="protein sequence ID" value="SUZ92723.1"/>
    <property type="molecule type" value="Genomic_DNA"/>
</dbReference>
<dbReference type="Pfam" id="PF14849">
    <property type="entry name" value="YidC_periplas"/>
    <property type="match status" value="1"/>
</dbReference>
<keyword evidence="5" id="KW-1003">Cell membrane</keyword>
<sequence>MNRKTLIGLILIGAILLLWPTYLDVVFPEESPPVSPEKKLVVSSKEKETPVVSSSKEKEVLSSPVPTQMQEKEILIKIQTPLFSTIVSNKNGGSISSFVIKKHLKEGEEQIQLVDDYNKESLLVSYINLSGEEVFLDGFWSFSQQENFVLDEKNPAAKLSFYTEISGEVVEKSLLFNYNSYAVEIDTDLEAAEEDILEGRFRLDWVGGIPLTENSRQESLFLEGLVSQGGSIQSYRVGSASLFGGGSSEIERDSKRYSGGTDFAGYRTKYFGAFLIPQKTNFVEVTKYGSSERPGVDIRTSQEINFKKTVLFFGPLEYDQISSLGVGLEDKILGWQWLSSISWVIYVIMVFLYGLIPNYGVVVVLFAVLIKAITYPLMAKQLRSTKKMQEIQPELNKIKLKYKHDPALQQQKMSALFQESGVNPLAGCLPMLVQFPVLIAVFMVF</sequence>
<keyword evidence="4" id="KW-0813">Transport</keyword>
<dbReference type="CDD" id="cd19961">
    <property type="entry name" value="EcYidC-like_peri"/>
    <property type="match status" value="1"/>
</dbReference>
<evidence type="ECO:0000256" key="10">
    <source>
        <dbReference type="ARBA" id="ARBA00023186"/>
    </source>
</evidence>
<comment type="subcellular location">
    <subcellularLocation>
        <location evidence="1">Cell membrane</location>
        <topology evidence="1">Multi-pass membrane protein</topology>
    </subcellularLocation>
</comment>
<dbReference type="InterPro" id="IPR047196">
    <property type="entry name" value="YidC_ALB_C"/>
</dbReference>
<evidence type="ECO:0000256" key="7">
    <source>
        <dbReference type="ARBA" id="ARBA00022927"/>
    </source>
</evidence>
<evidence type="ECO:0000256" key="13">
    <source>
        <dbReference type="SAM" id="Phobius"/>
    </source>
</evidence>
<dbReference type="NCBIfam" id="TIGR03593">
    <property type="entry name" value="yidC_nterm"/>
    <property type="match status" value="1"/>
</dbReference>
<feature type="non-terminal residue" evidence="16">
    <location>
        <position position="1"/>
    </location>
</feature>
<dbReference type="GO" id="GO:0032977">
    <property type="term" value="F:membrane insertase activity"/>
    <property type="evidence" value="ECO:0007669"/>
    <property type="project" value="InterPro"/>
</dbReference>
<evidence type="ECO:0000256" key="3">
    <source>
        <dbReference type="ARBA" id="ARBA00015325"/>
    </source>
</evidence>
<dbReference type="PANTHER" id="PTHR12428:SF65">
    <property type="entry name" value="CYTOCHROME C OXIDASE ASSEMBLY PROTEIN COX18, MITOCHONDRIAL"/>
    <property type="match status" value="1"/>
</dbReference>
<keyword evidence="9 13" id="KW-0472">Membrane</keyword>
<gene>
    <name evidence="16" type="ORF">METZ01_LOCUS45577</name>
</gene>
<evidence type="ECO:0000313" key="16">
    <source>
        <dbReference type="EMBL" id="SUZ92723.1"/>
    </source>
</evidence>
<name>A0A381RUW8_9ZZZZ</name>
<dbReference type="InterPro" id="IPR028053">
    <property type="entry name" value="Membr_insert_YidC_N"/>
</dbReference>
<evidence type="ECO:0000256" key="5">
    <source>
        <dbReference type="ARBA" id="ARBA00022475"/>
    </source>
</evidence>
<reference evidence="16" key="1">
    <citation type="submission" date="2018-05" db="EMBL/GenBank/DDBJ databases">
        <authorList>
            <person name="Lanie J.A."/>
            <person name="Ng W.-L."/>
            <person name="Kazmierczak K.M."/>
            <person name="Andrzejewski T.M."/>
            <person name="Davidsen T.M."/>
            <person name="Wayne K.J."/>
            <person name="Tettelin H."/>
            <person name="Glass J.I."/>
            <person name="Rusch D."/>
            <person name="Podicherti R."/>
            <person name="Tsui H.-C.T."/>
            <person name="Winkler M.E."/>
        </authorList>
    </citation>
    <scope>NUCLEOTIDE SEQUENCE</scope>
</reference>
<feature type="transmembrane region" description="Helical" evidence="13">
    <location>
        <begin position="343"/>
        <end position="370"/>
    </location>
</feature>
<evidence type="ECO:0000256" key="2">
    <source>
        <dbReference type="ARBA" id="ARBA00010527"/>
    </source>
</evidence>
<keyword evidence="6 13" id="KW-0812">Transmembrane</keyword>
<dbReference type="GO" id="GO:0051205">
    <property type="term" value="P:protein insertion into membrane"/>
    <property type="evidence" value="ECO:0007669"/>
    <property type="project" value="TreeGrafter"/>
</dbReference>
<evidence type="ECO:0000256" key="6">
    <source>
        <dbReference type="ARBA" id="ARBA00022692"/>
    </source>
</evidence>
<organism evidence="16">
    <name type="scientific">marine metagenome</name>
    <dbReference type="NCBI Taxonomy" id="408172"/>
    <lineage>
        <taxon>unclassified sequences</taxon>
        <taxon>metagenomes</taxon>
        <taxon>ecological metagenomes</taxon>
    </lineage>
</organism>
<evidence type="ECO:0000256" key="9">
    <source>
        <dbReference type="ARBA" id="ARBA00023136"/>
    </source>
</evidence>
<comment type="similarity">
    <text evidence="2">Belongs to the OXA1/ALB3/YidC family. Type 1 subfamily.</text>
</comment>
<evidence type="ECO:0000259" key="14">
    <source>
        <dbReference type="Pfam" id="PF02096"/>
    </source>
</evidence>
<evidence type="ECO:0000259" key="15">
    <source>
        <dbReference type="Pfam" id="PF14849"/>
    </source>
</evidence>
<dbReference type="Pfam" id="PF02096">
    <property type="entry name" value="60KD_IMP"/>
    <property type="match status" value="1"/>
</dbReference>
<evidence type="ECO:0000256" key="1">
    <source>
        <dbReference type="ARBA" id="ARBA00004651"/>
    </source>
</evidence>
<feature type="domain" description="Membrane insertase YidC/Oxa/ALB C-terminal" evidence="14">
    <location>
        <begin position="359"/>
        <end position="445"/>
    </location>
</feature>
<accession>A0A381RUW8</accession>
<protein>
    <recommendedName>
        <fullName evidence="3">Membrane protein insertase YidC</fullName>
    </recommendedName>
    <alternativeName>
        <fullName evidence="12">Foldase YidC</fullName>
    </alternativeName>
    <alternativeName>
        <fullName evidence="11">Membrane integrase YidC</fullName>
    </alternativeName>
</protein>
<proteinExistence type="inferred from homology"/>
<keyword evidence="10" id="KW-0143">Chaperone</keyword>
<dbReference type="InterPro" id="IPR038221">
    <property type="entry name" value="YidC_periplasmic_sf"/>
</dbReference>
<keyword evidence="7" id="KW-0653">Protein transport</keyword>
<dbReference type="InterPro" id="IPR001708">
    <property type="entry name" value="YidC/ALB3/OXA1/COX18"/>
</dbReference>
<dbReference type="PRINTS" id="PR00701">
    <property type="entry name" value="60KDINNERMP"/>
</dbReference>
<evidence type="ECO:0000256" key="12">
    <source>
        <dbReference type="ARBA" id="ARBA00033342"/>
    </source>
</evidence>
<evidence type="ECO:0000256" key="11">
    <source>
        <dbReference type="ARBA" id="ARBA00033245"/>
    </source>
</evidence>
<dbReference type="NCBIfam" id="TIGR03592">
    <property type="entry name" value="yidC_oxa1_cterm"/>
    <property type="match status" value="1"/>
</dbReference>
<dbReference type="AlphaFoldDB" id="A0A381RUW8"/>
<evidence type="ECO:0000256" key="8">
    <source>
        <dbReference type="ARBA" id="ARBA00022989"/>
    </source>
</evidence>
<feature type="non-terminal residue" evidence="16">
    <location>
        <position position="445"/>
    </location>
</feature>
<keyword evidence="8 13" id="KW-1133">Transmembrane helix</keyword>